<feature type="region of interest" description="Disordered" evidence="6">
    <location>
        <begin position="50"/>
        <end position="126"/>
    </location>
</feature>
<name>A0A087UPT1_STEMI</name>
<dbReference type="SUPFAM" id="SSF54001">
    <property type="entry name" value="Cysteine proteinases"/>
    <property type="match status" value="1"/>
</dbReference>
<sequence>MKLKRHSQVKTWTRHVDIFSKDYIIIPVNQYGHWYLAIICFPGQVPDAANAPAKSDAKVSEPAGNVTSTDGQDDSVKTATKENYQMQGESSTNCDSLYEGKKPPDSEELIPEASDSSTRSDGNHGSQRLETPCIFIFDSLSRASRWGTAAILRDYLEVEWKVKKGTTKIFDHNTMQRYIMRCPQQTNLHDCGVYLLQYFENFFQNPNLCFGNPVPDLSNWFTEEVVRNKRQQLMELILSLPKKQLADSDANAKKPKQLEIVPESPVTVQQTDKDDKI</sequence>
<dbReference type="InterPro" id="IPR051947">
    <property type="entry name" value="Sentrin-specific_protease"/>
</dbReference>
<dbReference type="GO" id="GO:0005737">
    <property type="term" value="C:cytoplasm"/>
    <property type="evidence" value="ECO:0007669"/>
    <property type="project" value="TreeGrafter"/>
</dbReference>
<feature type="domain" description="Ubiquitin-like protease family profile" evidence="7">
    <location>
        <begin position="1"/>
        <end position="202"/>
    </location>
</feature>
<feature type="non-terminal residue" evidence="8">
    <location>
        <position position="277"/>
    </location>
</feature>
<dbReference type="GO" id="GO:0006508">
    <property type="term" value="P:proteolysis"/>
    <property type="evidence" value="ECO:0007669"/>
    <property type="project" value="UniProtKB-KW"/>
</dbReference>
<dbReference type="InterPro" id="IPR003653">
    <property type="entry name" value="Peptidase_C48_C"/>
</dbReference>
<dbReference type="OMA" id="SYLQVEW"/>
<keyword evidence="3 8" id="KW-0645">Protease</keyword>
<evidence type="ECO:0000256" key="1">
    <source>
        <dbReference type="ARBA" id="ARBA00005234"/>
    </source>
</evidence>
<dbReference type="PANTHER" id="PTHR46896">
    <property type="entry name" value="SENTRIN-SPECIFIC PROTEASE"/>
    <property type="match status" value="1"/>
</dbReference>
<keyword evidence="5" id="KW-0378">Hydrolase</keyword>
<dbReference type="Pfam" id="PF02902">
    <property type="entry name" value="Peptidase_C48"/>
    <property type="match status" value="1"/>
</dbReference>
<dbReference type="OrthoDB" id="9993754at2759"/>
<evidence type="ECO:0000259" key="7">
    <source>
        <dbReference type="PROSITE" id="PS50600"/>
    </source>
</evidence>
<evidence type="ECO:0000313" key="9">
    <source>
        <dbReference type="Proteomes" id="UP000054359"/>
    </source>
</evidence>
<feature type="compositionally biased region" description="Polar residues" evidence="6">
    <location>
        <begin position="81"/>
        <end position="95"/>
    </location>
</feature>
<feature type="region of interest" description="Disordered" evidence="6">
    <location>
        <begin position="246"/>
        <end position="277"/>
    </location>
</feature>
<dbReference type="PANTHER" id="PTHR46896:SF3">
    <property type="entry name" value="FI06413P-RELATED"/>
    <property type="match status" value="1"/>
</dbReference>
<evidence type="ECO:0000256" key="2">
    <source>
        <dbReference type="ARBA" id="ARBA00022553"/>
    </source>
</evidence>
<dbReference type="GO" id="GO:0016926">
    <property type="term" value="P:protein desumoylation"/>
    <property type="evidence" value="ECO:0007669"/>
    <property type="project" value="TreeGrafter"/>
</dbReference>
<keyword evidence="4" id="KW-0833">Ubl conjugation pathway</keyword>
<dbReference type="PROSITE" id="PS50600">
    <property type="entry name" value="ULP_PROTEASE"/>
    <property type="match status" value="1"/>
</dbReference>
<feature type="compositionally biased region" description="Polar residues" evidence="6">
    <location>
        <begin position="114"/>
        <end position="126"/>
    </location>
</feature>
<accession>A0A087UPT1</accession>
<protein>
    <submittedName>
        <fullName evidence="8">Sentrin-specific protease 7</fullName>
    </submittedName>
</protein>
<gene>
    <name evidence="8" type="ORF">X975_16772</name>
</gene>
<evidence type="ECO:0000256" key="4">
    <source>
        <dbReference type="ARBA" id="ARBA00022786"/>
    </source>
</evidence>
<dbReference type="EMBL" id="KK120921">
    <property type="protein sequence ID" value="KFM79370.1"/>
    <property type="molecule type" value="Genomic_DNA"/>
</dbReference>
<dbReference type="STRING" id="407821.A0A087UPT1"/>
<dbReference type="Gene3D" id="3.40.395.10">
    <property type="entry name" value="Adenoviral Proteinase, Chain A"/>
    <property type="match status" value="1"/>
</dbReference>
<evidence type="ECO:0000256" key="5">
    <source>
        <dbReference type="ARBA" id="ARBA00022801"/>
    </source>
</evidence>
<reference evidence="8 9" key="1">
    <citation type="submission" date="2013-11" db="EMBL/GenBank/DDBJ databases">
        <title>Genome sequencing of Stegodyphus mimosarum.</title>
        <authorList>
            <person name="Bechsgaard J."/>
        </authorList>
    </citation>
    <scope>NUCLEOTIDE SEQUENCE [LARGE SCALE GENOMIC DNA]</scope>
</reference>
<keyword evidence="9" id="KW-1185">Reference proteome</keyword>
<dbReference type="Proteomes" id="UP000054359">
    <property type="component" value="Unassembled WGS sequence"/>
</dbReference>
<dbReference type="GO" id="GO:0070139">
    <property type="term" value="F:SUMO-specific endopeptidase activity"/>
    <property type="evidence" value="ECO:0007669"/>
    <property type="project" value="TreeGrafter"/>
</dbReference>
<comment type="similarity">
    <text evidence="1">Belongs to the peptidase C48 family.</text>
</comment>
<proteinExistence type="inferred from homology"/>
<evidence type="ECO:0000313" key="8">
    <source>
        <dbReference type="EMBL" id="KFM79370.1"/>
    </source>
</evidence>
<evidence type="ECO:0000256" key="6">
    <source>
        <dbReference type="SAM" id="MobiDB-lite"/>
    </source>
</evidence>
<dbReference type="AlphaFoldDB" id="A0A087UPT1"/>
<dbReference type="InterPro" id="IPR038765">
    <property type="entry name" value="Papain-like_cys_pep_sf"/>
</dbReference>
<organism evidence="8 9">
    <name type="scientific">Stegodyphus mimosarum</name>
    <name type="common">African social velvet spider</name>
    <dbReference type="NCBI Taxonomy" id="407821"/>
    <lineage>
        <taxon>Eukaryota</taxon>
        <taxon>Metazoa</taxon>
        <taxon>Ecdysozoa</taxon>
        <taxon>Arthropoda</taxon>
        <taxon>Chelicerata</taxon>
        <taxon>Arachnida</taxon>
        <taxon>Araneae</taxon>
        <taxon>Araneomorphae</taxon>
        <taxon>Entelegynae</taxon>
        <taxon>Eresoidea</taxon>
        <taxon>Eresidae</taxon>
        <taxon>Stegodyphus</taxon>
    </lineage>
</organism>
<keyword evidence="2" id="KW-0597">Phosphoprotein</keyword>
<evidence type="ECO:0000256" key="3">
    <source>
        <dbReference type="ARBA" id="ARBA00022670"/>
    </source>
</evidence>
<dbReference type="GO" id="GO:0005634">
    <property type="term" value="C:nucleus"/>
    <property type="evidence" value="ECO:0007669"/>
    <property type="project" value="TreeGrafter"/>
</dbReference>